<sequence>MLTEPLTNNAGHILGNMRYGFDGSHSQGDGWLLIFGAVKGNPGPGAGGVIRGDKGEWIIGFSENLGYCSSVKAELRAVLHGLKLAKEANVHRIWVQLDSSVVVGMLKNQMHWHPEHA</sequence>
<dbReference type="Gene3D" id="3.30.420.10">
    <property type="entry name" value="Ribonuclease H-like superfamily/Ribonuclease H"/>
    <property type="match status" value="1"/>
</dbReference>
<dbReference type="GO" id="GO:0003676">
    <property type="term" value="F:nucleic acid binding"/>
    <property type="evidence" value="ECO:0007669"/>
    <property type="project" value="InterPro"/>
</dbReference>
<organism evidence="2">
    <name type="scientific">Opuntia streptacantha</name>
    <name type="common">Prickly pear cactus</name>
    <name type="synonym">Opuntia cardona</name>
    <dbReference type="NCBI Taxonomy" id="393608"/>
    <lineage>
        <taxon>Eukaryota</taxon>
        <taxon>Viridiplantae</taxon>
        <taxon>Streptophyta</taxon>
        <taxon>Embryophyta</taxon>
        <taxon>Tracheophyta</taxon>
        <taxon>Spermatophyta</taxon>
        <taxon>Magnoliopsida</taxon>
        <taxon>eudicotyledons</taxon>
        <taxon>Gunneridae</taxon>
        <taxon>Pentapetalae</taxon>
        <taxon>Caryophyllales</taxon>
        <taxon>Cactineae</taxon>
        <taxon>Cactaceae</taxon>
        <taxon>Opuntioideae</taxon>
        <taxon>Opuntia</taxon>
    </lineage>
</organism>
<dbReference type="PANTHER" id="PTHR47723:SF19">
    <property type="entry name" value="POLYNUCLEOTIDYL TRANSFERASE, RIBONUCLEASE H-LIKE SUPERFAMILY PROTEIN"/>
    <property type="match status" value="1"/>
</dbReference>
<feature type="domain" description="RNase H type-1" evidence="1">
    <location>
        <begin position="13"/>
        <end position="117"/>
    </location>
</feature>
<dbReference type="PANTHER" id="PTHR47723">
    <property type="entry name" value="OS05G0353850 PROTEIN"/>
    <property type="match status" value="1"/>
</dbReference>
<dbReference type="CDD" id="cd06222">
    <property type="entry name" value="RNase_H_like"/>
    <property type="match status" value="1"/>
</dbReference>
<proteinExistence type="predicted"/>
<dbReference type="AlphaFoldDB" id="A0A7C8YVG9"/>
<name>A0A7C8YVG9_OPUST</name>
<evidence type="ECO:0000313" key="2">
    <source>
        <dbReference type="EMBL" id="MBA4627632.1"/>
    </source>
</evidence>
<dbReference type="InterPro" id="IPR036397">
    <property type="entry name" value="RNaseH_sf"/>
</dbReference>
<accession>A0A7C8YVG9</accession>
<dbReference type="EMBL" id="GISG01062873">
    <property type="protein sequence ID" value="MBA4627632.1"/>
    <property type="molecule type" value="Transcribed_RNA"/>
</dbReference>
<evidence type="ECO:0000259" key="1">
    <source>
        <dbReference type="PROSITE" id="PS50879"/>
    </source>
</evidence>
<dbReference type="SUPFAM" id="SSF53098">
    <property type="entry name" value="Ribonuclease H-like"/>
    <property type="match status" value="1"/>
</dbReference>
<protein>
    <recommendedName>
        <fullName evidence="1">RNase H type-1 domain-containing protein</fullName>
    </recommendedName>
</protein>
<reference evidence="2" key="2">
    <citation type="submission" date="2020-07" db="EMBL/GenBank/DDBJ databases">
        <authorList>
            <person name="Vera ALvarez R."/>
            <person name="Arias-Moreno D.M."/>
            <person name="Jimenez-Jacinto V."/>
            <person name="Jimenez-Bremont J.F."/>
            <person name="Swaminathan K."/>
            <person name="Moose S.P."/>
            <person name="Guerrero-Gonzalez M.L."/>
            <person name="Marino-Ramirez L."/>
            <person name="Landsman D."/>
            <person name="Rodriguez-Kessler M."/>
            <person name="Delgado-Sanchez P."/>
        </authorList>
    </citation>
    <scope>NUCLEOTIDE SEQUENCE</scope>
    <source>
        <tissue evidence="2">Cladode</tissue>
    </source>
</reference>
<dbReference type="InterPro" id="IPR002156">
    <property type="entry name" value="RNaseH_domain"/>
</dbReference>
<reference evidence="2" key="1">
    <citation type="journal article" date="2013" name="J. Plant Res.">
        <title>Effect of fungi and light on seed germination of three Opuntia species from semiarid lands of central Mexico.</title>
        <authorList>
            <person name="Delgado-Sanchez P."/>
            <person name="Jimenez-Bremont J.F."/>
            <person name="Guerrero-Gonzalez Mde L."/>
            <person name="Flores J."/>
        </authorList>
    </citation>
    <scope>NUCLEOTIDE SEQUENCE</scope>
    <source>
        <tissue evidence="2">Cladode</tissue>
    </source>
</reference>
<dbReference type="InterPro" id="IPR044730">
    <property type="entry name" value="RNase_H-like_dom_plant"/>
</dbReference>
<dbReference type="InterPro" id="IPR053151">
    <property type="entry name" value="RNase_H-like"/>
</dbReference>
<dbReference type="Pfam" id="PF13456">
    <property type="entry name" value="RVT_3"/>
    <property type="match status" value="1"/>
</dbReference>
<dbReference type="GO" id="GO:0004523">
    <property type="term" value="F:RNA-DNA hybrid ribonuclease activity"/>
    <property type="evidence" value="ECO:0007669"/>
    <property type="project" value="InterPro"/>
</dbReference>
<dbReference type="InterPro" id="IPR012337">
    <property type="entry name" value="RNaseH-like_sf"/>
</dbReference>
<dbReference type="PROSITE" id="PS50879">
    <property type="entry name" value="RNASE_H_1"/>
    <property type="match status" value="1"/>
</dbReference>